<proteinExistence type="predicted"/>
<dbReference type="OrthoDB" id="3263038at2759"/>
<dbReference type="Proteomes" id="UP000230002">
    <property type="component" value="Unassembled WGS sequence"/>
</dbReference>
<evidence type="ECO:0000256" key="1">
    <source>
        <dbReference type="SAM" id="MobiDB-lite"/>
    </source>
</evidence>
<dbReference type="EMBL" id="AYKW01000056">
    <property type="protein sequence ID" value="PIL24581.1"/>
    <property type="molecule type" value="Genomic_DNA"/>
</dbReference>
<evidence type="ECO:0000313" key="2">
    <source>
        <dbReference type="EMBL" id="PIL24581.1"/>
    </source>
</evidence>
<reference evidence="2 3" key="1">
    <citation type="journal article" date="2015" name="Sci. Rep.">
        <title>Chromosome-level genome map provides insights into diverse defense mechanisms in the medicinal fungus Ganoderma sinense.</title>
        <authorList>
            <person name="Zhu Y."/>
            <person name="Xu J."/>
            <person name="Sun C."/>
            <person name="Zhou S."/>
            <person name="Xu H."/>
            <person name="Nelson D.R."/>
            <person name="Qian J."/>
            <person name="Song J."/>
            <person name="Luo H."/>
            <person name="Xiang L."/>
            <person name="Li Y."/>
            <person name="Xu Z."/>
            <person name="Ji A."/>
            <person name="Wang L."/>
            <person name="Lu S."/>
            <person name="Hayward A."/>
            <person name="Sun W."/>
            <person name="Li X."/>
            <person name="Schwartz D.C."/>
            <person name="Wang Y."/>
            <person name="Chen S."/>
        </authorList>
    </citation>
    <scope>NUCLEOTIDE SEQUENCE [LARGE SCALE GENOMIC DNA]</scope>
    <source>
        <strain evidence="2 3">ZZ0214-1</strain>
    </source>
</reference>
<sequence length="576" mass="61279">MSVSLADFVAGVDKLDATGKNFVLFRDQFQIAVTQKEAWDHFSGTSVRPAPAIPATPTALEIASIAAWDKKENLALYLLNLKIAPAVFTKHKRKGNVAAIWASICLDMGAKSLLQRANLRRDFTNMRYTPGADLHAEVDRLRLAYENLITLEVKISDAEYASTIIAFLPHDLSAFVAQLSAQIRAHDLMTPATTTAAPIDPDKPPIDPEVMLTLVLEEWERRQGERKTTKGKDRDPGLAAAVLQARSPSVVVAPDDESNNLPQNQNPPPPPPANPAAAPAANTVARPYGTYNLDDIAGAWSALAPQLLDSDLDDDDVSVCDPWSDDAASAYSDLTEDLDAADSLPDLVPDAPAFAFACPAHPSPTTAAVDCPNAVSLEGEEMLSLAKLTSSVRPESRDVCLPAVDDLAAVVNSPPGLSVPVRIAAPPNESLAIQDLPRDVCPPPGDVLTAGFNALPAVSTPAIAASPVDLPDKLNMPALVDSASDRLPGPFKLPIVSARDITRGSAAASLKPPFLVDVGGAFARISASPHPLRSASEATAPFAHTDFFTVFDTSPTSRARLDRIRRYADVYDTLLS</sequence>
<gene>
    <name evidence="2" type="ORF">GSI_12465</name>
</gene>
<dbReference type="AlphaFoldDB" id="A0A2G8RSU7"/>
<dbReference type="Pfam" id="PF14223">
    <property type="entry name" value="Retrotran_gag_2"/>
    <property type="match status" value="1"/>
</dbReference>
<feature type="compositionally biased region" description="Pro residues" evidence="1">
    <location>
        <begin position="265"/>
        <end position="274"/>
    </location>
</feature>
<accession>A0A2G8RSU7</accession>
<organism evidence="2 3">
    <name type="scientific">Ganoderma sinense ZZ0214-1</name>
    <dbReference type="NCBI Taxonomy" id="1077348"/>
    <lineage>
        <taxon>Eukaryota</taxon>
        <taxon>Fungi</taxon>
        <taxon>Dikarya</taxon>
        <taxon>Basidiomycota</taxon>
        <taxon>Agaricomycotina</taxon>
        <taxon>Agaricomycetes</taxon>
        <taxon>Polyporales</taxon>
        <taxon>Polyporaceae</taxon>
        <taxon>Ganoderma</taxon>
    </lineage>
</organism>
<comment type="caution">
    <text evidence="2">The sequence shown here is derived from an EMBL/GenBank/DDBJ whole genome shotgun (WGS) entry which is preliminary data.</text>
</comment>
<name>A0A2G8RSU7_9APHY</name>
<protein>
    <submittedName>
        <fullName evidence="2">Uncharacterized protein</fullName>
    </submittedName>
</protein>
<evidence type="ECO:0000313" key="3">
    <source>
        <dbReference type="Proteomes" id="UP000230002"/>
    </source>
</evidence>
<feature type="region of interest" description="Disordered" evidence="1">
    <location>
        <begin position="252"/>
        <end position="279"/>
    </location>
</feature>
<keyword evidence="3" id="KW-1185">Reference proteome</keyword>